<comment type="caution">
    <text evidence="1">The sequence shown here is derived from an EMBL/GenBank/DDBJ whole genome shotgun (WGS) entry which is preliminary data.</text>
</comment>
<evidence type="ECO:0000313" key="2">
    <source>
        <dbReference type="Proteomes" id="UP000256345"/>
    </source>
</evidence>
<dbReference type="RefSeq" id="WP_047857019.1">
    <property type="nucleotide sequence ID" value="NZ_CP011509.1"/>
</dbReference>
<sequence>METPQQRWLRESREVEQALRGLFAMDLDDGQLRQGMEEMATRWPFPGLIALWGPGLYYRNRTVFRPFILARFPQFTFDTQGRPQSVFKGPSAELFERWLQDVDRSGDVELFRRLYRLQLQDLAWEARGKRWREDLLARYGAASTRAQRQRVLNQFDLLFELDEPAAITLYTADSVVSRGFILAHLPWGLWYGSSRRSPWQKLPALARERGDEALALDVYRRQVSEDTWKLDVLALCDSVREPGALVEALEQRHPAQWLKDAATTFLALASKRGRDVVPYLLRHVRDVRQPWLPLNRSFAQLVELAREREWLDLWSALMCTSATPDTYDHEVLGLLQRSRLPEDEVQRRLLLLAGVGRELNFPGLGLVQVQPLKDETAVLLYERFPDLVRGPFLRHVSPGRSGTYPKLTTRAIKLEDAPLVDYLASRVALQSVWYGASKQPTPWAEVIDRLSASYEALLARSPEAFVSRAATVLGKMPAFAIGNYGLLVRHNRLARLLFERAHAHYAADARAMRDLLESPQIHVQALAFRVLGRDDERARTLAARNVDLLQATLLRPLHRKTRLMALGALRNAARDEAAARQLVGRIRDALDLPDRRYPKEALLGLLADILHRWPALRGPSEQPVVYGGAA</sequence>
<protein>
    <recommendedName>
        <fullName evidence="3">HEAT repeat protein</fullName>
    </recommendedName>
</protein>
<dbReference type="EMBL" id="QUMU01000017">
    <property type="protein sequence ID" value="REG23320.1"/>
    <property type="molecule type" value="Genomic_DNA"/>
</dbReference>
<proteinExistence type="predicted"/>
<reference evidence="1 2" key="1">
    <citation type="submission" date="2018-08" db="EMBL/GenBank/DDBJ databases">
        <title>Genomic Encyclopedia of Archaeal and Bacterial Type Strains, Phase II (KMG-II): from individual species to whole genera.</title>
        <authorList>
            <person name="Goeker M."/>
        </authorList>
    </citation>
    <scope>NUCLEOTIDE SEQUENCE [LARGE SCALE GENOMIC DNA]</scope>
    <source>
        <strain evidence="1 2">DSM 2261</strain>
    </source>
</reference>
<accession>A0ABX9JP00</accession>
<keyword evidence="2" id="KW-1185">Reference proteome</keyword>
<organism evidence="1 2">
    <name type="scientific">Archangium gephyra</name>
    <dbReference type="NCBI Taxonomy" id="48"/>
    <lineage>
        <taxon>Bacteria</taxon>
        <taxon>Pseudomonadati</taxon>
        <taxon>Myxococcota</taxon>
        <taxon>Myxococcia</taxon>
        <taxon>Myxococcales</taxon>
        <taxon>Cystobacterineae</taxon>
        <taxon>Archangiaceae</taxon>
        <taxon>Archangium</taxon>
    </lineage>
</organism>
<evidence type="ECO:0000313" key="1">
    <source>
        <dbReference type="EMBL" id="REG23320.1"/>
    </source>
</evidence>
<name>A0ABX9JP00_9BACT</name>
<dbReference type="Proteomes" id="UP000256345">
    <property type="component" value="Unassembled WGS sequence"/>
</dbReference>
<evidence type="ECO:0008006" key="3">
    <source>
        <dbReference type="Google" id="ProtNLM"/>
    </source>
</evidence>
<gene>
    <name evidence="1" type="ORF">ATI61_117165</name>
</gene>